<organism evidence="2 3">
    <name type="scientific">Tubulinosema ratisbonensis</name>
    <dbReference type="NCBI Taxonomy" id="291195"/>
    <lineage>
        <taxon>Eukaryota</taxon>
        <taxon>Fungi</taxon>
        <taxon>Fungi incertae sedis</taxon>
        <taxon>Microsporidia</taxon>
        <taxon>Tubulinosematoidea</taxon>
        <taxon>Tubulinosematidae</taxon>
        <taxon>Tubulinosema</taxon>
    </lineage>
</organism>
<feature type="non-terminal residue" evidence="2">
    <location>
        <position position="78"/>
    </location>
</feature>
<keyword evidence="1" id="KW-0732">Signal</keyword>
<dbReference type="Proteomes" id="UP000282876">
    <property type="component" value="Unassembled WGS sequence"/>
</dbReference>
<reference evidence="2 3" key="1">
    <citation type="submission" date="2018-10" db="EMBL/GenBank/DDBJ databases">
        <title>Draft genome sequence of the microsporidian Tubulinosema ratisbonensis.</title>
        <authorList>
            <person name="Polonais V."/>
            <person name="Peyretaillade E."/>
            <person name="Niehus S."/>
            <person name="Wawrzyniak I."/>
            <person name="Franchet A."/>
            <person name="Gaspin C."/>
            <person name="Reichstadt M."/>
            <person name="Belser C."/>
            <person name="Labadie K."/>
            <person name="Delbac F."/>
            <person name="Ferrandon D."/>
        </authorList>
    </citation>
    <scope>NUCLEOTIDE SEQUENCE [LARGE SCALE GENOMIC DNA]</scope>
    <source>
        <strain evidence="2 3">Franzen</strain>
    </source>
</reference>
<comment type="caution">
    <text evidence="2">The sequence shown here is derived from an EMBL/GenBank/DDBJ whole genome shotgun (WGS) entry which is preliminary data.</text>
</comment>
<evidence type="ECO:0000313" key="3">
    <source>
        <dbReference type="Proteomes" id="UP000282876"/>
    </source>
</evidence>
<dbReference type="VEuPathDB" id="MicrosporidiaDB:TUBRATIS_21930"/>
<feature type="signal peptide" evidence="1">
    <location>
        <begin position="1"/>
        <end position="17"/>
    </location>
</feature>
<proteinExistence type="predicted"/>
<evidence type="ECO:0000256" key="1">
    <source>
        <dbReference type="SAM" id="SignalP"/>
    </source>
</evidence>
<sequence>MISSIIILLLQFIYSAGKDVDVDKEIFDEKQELLKDIKKDVEGKDLESLFEKAEKSFDFMVEGLFDEPLSTKPDDLKW</sequence>
<protein>
    <submittedName>
        <fullName evidence="2">Uncharacterized protein</fullName>
    </submittedName>
</protein>
<name>A0A437AJU7_9MICR</name>
<accession>A0A437AJU7</accession>
<keyword evidence="3" id="KW-1185">Reference proteome</keyword>
<feature type="chain" id="PRO_5019229074" evidence="1">
    <location>
        <begin position="18"/>
        <end position="78"/>
    </location>
</feature>
<dbReference type="AlphaFoldDB" id="A0A437AJU7"/>
<gene>
    <name evidence="2" type="ORF">TUBRATIS_21930</name>
</gene>
<dbReference type="EMBL" id="RCSS01000554">
    <property type="protein sequence ID" value="RVD91357.1"/>
    <property type="molecule type" value="Genomic_DNA"/>
</dbReference>
<evidence type="ECO:0000313" key="2">
    <source>
        <dbReference type="EMBL" id="RVD91357.1"/>
    </source>
</evidence>